<sequence>MSSPLQSLNHSDSGMVATGQIKRPNETKSLEVKNLSIRKNSPAICFDPSLKVAPTRNSMMYTRRAANPAYTDLTGVLVKNKNLLAELRNLQSKIFIKESSLKEMKTELESYKENNVQQSLQIISLRDDVKDLQELISSLMRIKCLKNTNIKTLERGNCNLTERVTELEKRLRIHLIERGRAERKADLLEKKLFTCRFPPYISMEGQEDSLDIVPVRDMGEAIVATNIDSNNSFYSDGLNDGQKIWETCPQDLLLEENQACELDRPPYSWSWESKPMQSQHQNFLDQLSTLLSDSIGPIPATEEAVKERIQEIGASEQSWKSRTEDLHREIQTLSKRVEKLQHVYEESAEQSLAMEENDKDHKRLLQYQEGNIAVNDFSQGSLDLDGKKENLKTQNSQINEHKQLKELEMLLDIRQNLQMDTVPRMEEKIQKLQKQLSDLKLSNKNMKTQLTRVNVLKDKTIEKLRQSLTKVEMTKEKPAMTADNLKATLVSAEQELKSDSEGAPQLLCGVAPELPAAKSTPEEVSGREQELSDFRETIMKMLGLNMKTADKEVINQLKLIVQVYEVSKKPKISSGSKTAQDNQ</sequence>
<dbReference type="PANTHER" id="PTHR18863:SF5">
    <property type="entry name" value="TESTIS EXPRESSED GENE 21"/>
    <property type="match status" value="1"/>
</dbReference>
<dbReference type="PANTHER" id="PTHR18863">
    <property type="entry name" value="TSEC-2-RELATED"/>
    <property type="match status" value="1"/>
</dbReference>
<dbReference type="Proteomes" id="UP000081671">
    <property type="component" value="Unplaced"/>
</dbReference>
<evidence type="ECO:0000313" key="4">
    <source>
        <dbReference type="RefSeq" id="XP_012869255.1"/>
    </source>
</evidence>
<evidence type="ECO:0000313" key="3">
    <source>
        <dbReference type="Proteomes" id="UP000081671"/>
    </source>
</evidence>
<feature type="coiled-coil region" evidence="1">
    <location>
        <begin position="384"/>
        <end position="449"/>
    </location>
</feature>
<feature type="coiled-coil region" evidence="1">
    <location>
        <begin position="323"/>
        <end position="350"/>
    </location>
</feature>
<evidence type="ECO:0000256" key="1">
    <source>
        <dbReference type="SAM" id="Coils"/>
    </source>
</evidence>
<dbReference type="GeneID" id="105983770"/>
<organism evidence="3 4">
    <name type="scientific">Dipodomys ordii</name>
    <name type="common">Ord's kangaroo rat</name>
    <dbReference type="NCBI Taxonomy" id="10020"/>
    <lineage>
        <taxon>Eukaryota</taxon>
        <taxon>Metazoa</taxon>
        <taxon>Chordata</taxon>
        <taxon>Craniata</taxon>
        <taxon>Vertebrata</taxon>
        <taxon>Euteleostomi</taxon>
        <taxon>Mammalia</taxon>
        <taxon>Eutheria</taxon>
        <taxon>Euarchontoglires</taxon>
        <taxon>Glires</taxon>
        <taxon>Rodentia</taxon>
        <taxon>Castorimorpha</taxon>
        <taxon>Heteromyidae</taxon>
        <taxon>Dipodomyinae</taxon>
        <taxon>Dipodomys</taxon>
    </lineage>
</organism>
<accession>A0A1S3EZC2</accession>
<dbReference type="KEGG" id="dord:105983770"/>
<name>A0A1S3EZC2_DIPOR</name>
<keyword evidence="3" id="KW-1185">Reference proteome</keyword>
<dbReference type="OrthoDB" id="5832575at2759"/>
<proteinExistence type="predicted"/>
<gene>
    <name evidence="4" type="primary">LOC105983770</name>
</gene>
<dbReference type="RefSeq" id="XP_012869255.1">
    <property type="nucleotide sequence ID" value="XM_013013801.1"/>
</dbReference>
<reference evidence="4" key="1">
    <citation type="submission" date="2025-08" db="UniProtKB">
        <authorList>
            <consortium name="RefSeq"/>
        </authorList>
    </citation>
    <scope>IDENTIFICATION</scope>
    <source>
        <tissue evidence="4">Kidney</tissue>
    </source>
</reference>
<dbReference type="AlphaFoldDB" id="A0A1S3EZC2"/>
<keyword evidence="1" id="KW-0175">Coiled coil</keyword>
<dbReference type="STRING" id="10020.ENSDORP00000016898"/>
<dbReference type="InterPro" id="IPR039139">
    <property type="entry name" value="CCDC170-like"/>
</dbReference>
<evidence type="ECO:0000256" key="2">
    <source>
        <dbReference type="SAM" id="MobiDB-lite"/>
    </source>
</evidence>
<dbReference type="InParanoid" id="A0A1S3EZC2"/>
<feature type="region of interest" description="Disordered" evidence="2">
    <location>
        <begin position="1"/>
        <end position="27"/>
    </location>
</feature>
<feature type="compositionally biased region" description="Polar residues" evidence="2">
    <location>
        <begin position="1"/>
        <end position="12"/>
    </location>
</feature>
<protein>
    <submittedName>
        <fullName evidence="4">Coiled-coil domain-containing protein 170-like</fullName>
    </submittedName>
</protein>